<dbReference type="GO" id="GO:0005886">
    <property type="term" value="C:plasma membrane"/>
    <property type="evidence" value="ECO:0007669"/>
    <property type="project" value="UniProtKB-SubCell"/>
</dbReference>
<feature type="transmembrane region" description="Helical" evidence="8">
    <location>
        <begin position="54"/>
        <end position="77"/>
    </location>
</feature>
<dbReference type="AlphaFoldDB" id="K6WWH4"/>
<reference evidence="9 10" key="1">
    <citation type="submission" date="2012-08" db="EMBL/GenBank/DDBJ databases">
        <title>Whole genome shotgun sequence of Kineosphaera limosa NBRC 100340.</title>
        <authorList>
            <person name="Yoshida I."/>
            <person name="Isaki S."/>
            <person name="Hosoyama A."/>
            <person name="Tsuchikane K."/>
            <person name="Katsumata H."/>
            <person name="Ando Y."/>
            <person name="Ohji S."/>
            <person name="Hamada M."/>
            <person name="Tamura T."/>
            <person name="Yamazoe A."/>
            <person name="Yamazaki S."/>
            <person name="Fujita N."/>
        </authorList>
    </citation>
    <scope>NUCLEOTIDE SEQUENCE [LARGE SCALE GENOMIC DNA]</scope>
    <source>
        <strain evidence="9 10">NBRC 100340</strain>
    </source>
</reference>
<dbReference type="eggNOG" id="COG0730">
    <property type="taxonomic scope" value="Bacteria"/>
</dbReference>
<dbReference type="InterPro" id="IPR052017">
    <property type="entry name" value="TSUP"/>
</dbReference>
<keyword evidence="7 8" id="KW-0472">Membrane</keyword>
<keyword evidence="4 8" id="KW-1003">Cell membrane</keyword>
<gene>
    <name evidence="9" type="ORF">KILIM_039_00160</name>
</gene>
<dbReference type="Pfam" id="PF01925">
    <property type="entry name" value="TauE"/>
    <property type="match status" value="1"/>
</dbReference>
<evidence type="ECO:0000256" key="3">
    <source>
        <dbReference type="ARBA" id="ARBA00022448"/>
    </source>
</evidence>
<feature type="transmembrane region" description="Helical" evidence="8">
    <location>
        <begin position="12"/>
        <end position="34"/>
    </location>
</feature>
<evidence type="ECO:0000256" key="6">
    <source>
        <dbReference type="ARBA" id="ARBA00022989"/>
    </source>
</evidence>
<feature type="transmembrane region" description="Helical" evidence="8">
    <location>
        <begin position="203"/>
        <end position="225"/>
    </location>
</feature>
<feature type="transmembrane region" description="Helical" evidence="8">
    <location>
        <begin position="112"/>
        <end position="131"/>
    </location>
</feature>
<dbReference type="Proteomes" id="UP000008366">
    <property type="component" value="Unassembled WGS sequence"/>
</dbReference>
<dbReference type="PANTHER" id="PTHR30269">
    <property type="entry name" value="TRANSMEMBRANE PROTEIN YFCA"/>
    <property type="match status" value="1"/>
</dbReference>
<name>K6WWH4_9MICO</name>
<feature type="transmembrane region" description="Helical" evidence="8">
    <location>
        <begin position="89"/>
        <end position="106"/>
    </location>
</feature>
<evidence type="ECO:0000313" key="9">
    <source>
        <dbReference type="EMBL" id="GAB96442.1"/>
    </source>
</evidence>
<evidence type="ECO:0000256" key="8">
    <source>
        <dbReference type="RuleBase" id="RU363041"/>
    </source>
</evidence>
<comment type="similarity">
    <text evidence="2 8">Belongs to the 4-toluene sulfonate uptake permease (TSUP) (TC 2.A.102) family.</text>
</comment>
<comment type="caution">
    <text evidence="9">The sequence shown here is derived from an EMBL/GenBank/DDBJ whole genome shotgun (WGS) entry which is preliminary data.</text>
</comment>
<feature type="transmembrane region" description="Helical" evidence="8">
    <location>
        <begin position="143"/>
        <end position="170"/>
    </location>
</feature>
<evidence type="ECO:0000256" key="4">
    <source>
        <dbReference type="ARBA" id="ARBA00022475"/>
    </source>
</evidence>
<keyword evidence="5 8" id="KW-0812">Transmembrane</keyword>
<sequence length="260" mass="26093">MRRCRDDVTAGPAAPLVSLTAVALVGLAIAAGAVTQRVTGIGFALTASPLLVLLLGPFAGVVLANVFGVAVAVLVLAATWRHVQWRRGLLLMIPALVAIVPGAWVARTLPAAWLEIIIGTMVLAALALVLARPELSPLRGRGGAATAGAISGFMNVTAGVGGPIMAAYAIGSRWPQASFAATFQFYTIAVNASSVLAKGSPQVAAPAYLAGAVGLACGLAAGQLLARHVTSAQARRFVVAIAVTGGAVTLGRGILHVVTG</sequence>
<organism evidence="9 10">
    <name type="scientific">Kineosphaera limosa NBRC 100340</name>
    <dbReference type="NCBI Taxonomy" id="1184609"/>
    <lineage>
        <taxon>Bacteria</taxon>
        <taxon>Bacillati</taxon>
        <taxon>Actinomycetota</taxon>
        <taxon>Actinomycetes</taxon>
        <taxon>Micrococcales</taxon>
        <taxon>Dermatophilaceae</taxon>
        <taxon>Kineosphaera</taxon>
    </lineage>
</organism>
<keyword evidence="6 8" id="KW-1133">Transmembrane helix</keyword>
<dbReference type="PANTHER" id="PTHR30269:SF37">
    <property type="entry name" value="MEMBRANE TRANSPORTER PROTEIN"/>
    <property type="match status" value="1"/>
</dbReference>
<proteinExistence type="inferred from homology"/>
<dbReference type="STRING" id="1184609.KILIM_039_00160"/>
<evidence type="ECO:0000313" key="10">
    <source>
        <dbReference type="Proteomes" id="UP000008366"/>
    </source>
</evidence>
<evidence type="ECO:0000256" key="1">
    <source>
        <dbReference type="ARBA" id="ARBA00004651"/>
    </source>
</evidence>
<keyword evidence="10" id="KW-1185">Reference proteome</keyword>
<feature type="transmembrane region" description="Helical" evidence="8">
    <location>
        <begin position="237"/>
        <end position="258"/>
    </location>
</feature>
<protein>
    <recommendedName>
        <fullName evidence="8">Probable membrane transporter protein</fullName>
    </recommendedName>
</protein>
<keyword evidence="3" id="KW-0813">Transport</keyword>
<dbReference type="EMBL" id="BAHD01000039">
    <property type="protein sequence ID" value="GAB96442.1"/>
    <property type="molecule type" value="Genomic_DNA"/>
</dbReference>
<comment type="subcellular location">
    <subcellularLocation>
        <location evidence="1 8">Cell membrane</location>
        <topology evidence="1 8">Multi-pass membrane protein</topology>
    </subcellularLocation>
</comment>
<evidence type="ECO:0000256" key="5">
    <source>
        <dbReference type="ARBA" id="ARBA00022692"/>
    </source>
</evidence>
<dbReference type="InterPro" id="IPR002781">
    <property type="entry name" value="TM_pro_TauE-like"/>
</dbReference>
<evidence type="ECO:0000256" key="2">
    <source>
        <dbReference type="ARBA" id="ARBA00009142"/>
    </source>
</evidence>
<evidence type="ECO:0000256" key="7">
    <source>
        <dbReference type="ARBA" id="ARBA00023136"/>
    </source>
</evidence>
<accession>K6WWH4</accession>